<feature type="transmembrane region" description="Helical" evidence="1">
    <location>
        <begin position="388"/>
        <end position="406"/>
    </location>
</feature>
<organism evidence="2 3">
    <name type="scientific">Marinisporobacter balticus</name>
    <dbReference type="NCBI Taxonomy" id="2018667"/>
    <lineage>
        <taxon>Bacteria</taxon>
        <taxon>Bacillati</taxon>
        <taxon>Bacillota</taxon>
        <taxon>Clostridia</taxon>
        <taxon>Peptostreptococcales</taxon>
        <taxon>Thermotaleaceae</taxon>
        <taxon>Marinisporobacter</taxon>
    </lineage>
</organism>
<sequence length="478" mass="55375">MKKIPKPSVIAVILLILISGYALFLEPLIGLADNGDFYRIMAPNDLKHEESRNKNDYFGYFNHKYDKLQYYNELKGNIKSTHSIFIKIAMKVDDLVTHDKKFDIRFHGLLCLMVLALAVYWMVEIVEKMTESMKVKYFMGVMAVFIFGDIGYISYFNSFFGEAIAYSCYLLSIAGLLKFIAEKEFRIKYVVVFSLATFMFMGAKNQFAPNGILAFVVLFVFIFFKINRKKKIIIVTSGVVLLISTLVMYAVINDNIYLINKYHMITRGVMLFEPDVQEVTQEVGINEQYALLAGTIYFDGTPVVDPRDEVLLKGFYSQYNLASVTLYYFKNPKAFEKMMRIGWKNSFTIRPEVVGNYERNVGMEYAKRTNFFCLWSYLKENHIPKSSGLIYMFLCICAVLSINRYLGHKRKNNAQRGMYMEIVMLYVFLTGLSQIFVSFIGAGDTDLRKHLFMNTLALDILFYFNFSNLISILFKKRG</sequence>
<dbReference type="OrthoDB" id="129479at2"/>
<feature type="transmembrane region" description="Helical" evidence="1">
    <location>
        <begin position="163"/>
        <end position="180"/>
    </location>
</feature>
<keyword evidence="1" id="KW-1133">Transmembrane helix</keyword>
<feature type="transmembrane region" description="Helical" evidence="1">
    <location>
        <begin position="135"/>
        <end position="157"/>
    </location>
</feature>
<name>A0A4R2KRV2_9FIRM</name>
<proteinExistence type="predicted"/>
<evidence type="ECO:0000256" key="1">
    <source>
        <dbReference type="SAM" id="Phobius"/>
    </source>
</evidence>
<keyword evidence="1" id="KW-0472">Membrane</keyword>
<protein>
    <recommendedName>
        <fullName evidence="4">Transmembrane protein</fullName>
    </recommendedName>
</protein>
<dbReference type="EMBL" id="SLWV01000032">
    <property type="protein sequence ID" value="TCO69365.1"/>
    <property type="molecule type" value="Genomic_DNA"/>
</dbReference>
<feature type="transmembrane region" description="Helical" evidence="1">
    <location>
        <begin position="452"/>
        <end position="474"/>
    </location>
</feature>
<gene>
    <name evidence="2" type="ORF">EV214_13231</name>
</gene>
<feature type="transmembrane region" description="Helical" evidence="1">
    <location>
        <begin position="418"/>
        <end position="440"/>
    </location>
</feature>
<evidence type="ECO:0000313" key="2">
    <source>
        <dbReference type="EMBL" id="TCO69365.1"/>
    </source>
</evidence>
<keyword evidence="3" id="KW-1185">Reference proteome</keyword>
<feature type="transmembrane region" description="Helical" evidence="1">
    <location>
        <begin position="187"/>
        <end position="203"/>
    </location>
</feature>
<dbReference type="RefSeq" id="WP_132247639.1">
    <property type="nucleotide sequence ID" value="NZ_SLWV01000032.1"/>
</dbReference>
<comment type="caution">
    <text evidence="2">The sequence shown here is derived from an EMBL/GenBank/DDBJ whole genome shotgun (WGS) entry which is preliminary data.</text>
</comment>
<evidence type="ECO:0000313" key="3">
    <source>
        <dbReference type="Proteomes" id="UP000294919"/>
    </source>
</evidence>
<feature type="transmembrane region" description="Helical" evidence="1">
    <location>
        <begin position="209"/>
        <end position="226"/>
    </location>
</feature>
<reference evidence="2 3" key="1">
    <citation type="submission" date="2019-03" db="EMBL/GenBank/DDBJ databases">
        <title>Genomic Encyclopedia of Type Strains, Phase IV (KMG-IV): sequencing the most valuable type-strain genomes for metagenomic binning, comparative biology and taxonomic classification.</title>
        <authorList>
            <person name="Goeker M."/>
        </authorList>
    </citation>
    <scope>NUCLEOTIDE SEQUENCE [LARGE SCALE GENOMIC DNA]</scope>
    <source>
        <strain evidence="2 3">DSM 102940</strain>
    </source>
</reference>
<feature type="transmembrane region" description="Helical" evidence="1">
    <location>
        <begin position="104"/>
        <end position="123"/>
    </location>
</feature>
<accession>A0A4R2KRV2</accession>
<dbReference type="AlphaFoldDB" id="A0A4R2KRV2"/>
<keyword evidence="1" id="KW-0812">Transmembrane</keyword>
<evidence type="ECO:0008006" key="4">
    <source>
        <dbReference type="Google" id="ProtNLM"/>
    </source>
</evidence>
<feature type="transmembrane region" description="Helical" evidence="1">
    <location>
        <begin position="233"/>
        <end position="252"/>
    </location>
</feature>
<dbReference type="Proteomes" id="UP000294919">
    <property type="component" value="Unassembled WGS sequence"/>
</dbReference>